<dbReference type="SUPFAM" id="SSF46785">
    <property type="entry name" value="Winged helix' DNA-binding domain"/>
    <property type="match status" value="1"/>
</dbReference>
<dbReference type="EMBL" id="JAAXOQ010000018">
    <property type="protein sequence ID" value="NKY19511.1"/>
    <property type="molecule type" value="Genomic_DNA"/>
</dbReference>
<name>A0A846X343_9ACTN</name>
<evidence type="ECO:0000256" key="1">
    <source>
        <dbReference type="SAM" id="MobiDB-lite"/>
    </source>
</evidence>
<evidence type="ECO:0000313" key="2">
    <source>
        <dbReference type="EMBL" id="NKY19511.1"/>
    </source>
</evidence>
<comment type="caution">
    <text evidence="2">The sequence shown here is derived from an EMBL/GenBank/DDBJ whole genome shotgun (WGS) entry which is preliminary data.</text>
</comment>
<feature type="region of interest" description="Disordered" evidence="1">
    <location>
        <begin position="614"/>
        <end position="677"/>
    </location>
</feature>
<dbReference type="AlphaFoldDB" id="A0A846X343"/>
<dbReference type="InterPro" id="IPR036390">
    <property type="entry name" value="WH_DNA-bd_sf"/>
</dbReference>
<evidence type="ECO:0000313" key="3">
    <source>
        <dbReference type="Proteomes" id="UP000582646"/>
    </source>
</evidence>
<gene>
    <name evidence="2" type="ORF">HF999_14180</name>
</gene>
<feature type="compositionally biased region" description="Basic residues" evidence="1">
    <location>
        <begin position="652"/>
        <end position="664"/>
    </location>
</feature>
<keyword evidence="3" id="KW-1185">Reference proteome</keyword>
<dbReference type="RefSeq" id="WP_168546506.1">
    <property type="nucleotide sequence ID" value="NZ_BAAAKS010000074.1"/>
</dbReference>
<dbReference type="Proteomes" id="UP000582646">
    <property type="component" value="Unassembled WGS sequence"/>
</dbReference>
<reference evidence="2 3" key="1">
    <citation type="submission" date="2020-04" db="EMBL/GenBank/DDBJ databases">
        <title>MicrobeNet Type strains.</title>
        <authorList>
            <person name="Nicholson A.C."/>
        </authorList>
    </citation>
    <scope>NUCLEOTIDE SEQUENCE [LARGE SCALE GENOMIC DNA]</scope>
    <source>
        <strain evidence="2 3">DSM 44113</strain>
    </source>
</reference>
<proteinExistence type="predicted"/>
<dbReference type="Gene3D" id="1.10.10.10">
    <property type="entry name" value="Winged helix-like DNA-binding domain superfamily/Winged helix DNA-binding domain"/>
    <property type="match status" value="1"/>
</dbReference>
<dbReference type="InterPro" id="IPR036388">
    <property type="entry name" value="WH-like_DNA-bd_sf"/>
</dbReference>
<organism evidence="2 3">
    <name type="scientific">Tsukamurella spumae</name>
    <dbReference type="NCBI Taxonomy" id="44753"/>
    <lineage>
        <taxon>Bacteria</taxon>
        <taxon>Bacillati</taxon>
        <taxon>Actinomycetota</taxon>
        <taxon>Actinomycetes</taxon>
        <taxon>Mycobacteriales</taxon>
        <taxon>Tsukamurellaceae</taxon>
        <taxon>Tsukamurella</taxon>
    </lineage>
</organism>
<dbReference type="Pfam" id="PF13412">
    <property type="entry name" value="HTH_24"/>
    <property type="match status" value="1"/>
</dbReference>
<sequence length="677" mass="72939">MSPDAAWALTRRLSPRAAVRCQDESGKYGLTTATHAAAPSTAWAVHLTDAQLRFRLLGFDFDAKLKPGEKQSALSDSQLRARAHEDAQTLAAILTDLGIEHVVCASGPGGGRHLWVALRERVPSQLVEDVAVAGGRLLRSLDIAPLTNVATGALRPPGAPHRAGGASTPIAGDVEVLCRPTVRRGDVEALLHRLVELAPAPEPPAPGRMLPVEDAADGHPRIPGTWRPLSQYGWQLAGETLAPSDDASARLFSVLLSAARAHWTLSDVQAHLRDHPGLEHVRTVRGADGGRLPRPRRGAASPARILAKNWAAAVAHLAENALVGHDLSHDDPDFEARAGELTAAVAHLDRKADASMGRWARPGGAKDRLVLDALLELALATMQLAVGASIRDLAKKTGVSRESAWRALSALEADGWIALDTLSEGTRAAVWRVLPWGLTEHGDVATEEDHPSGTGIHSDAITGVTLGGTAPDPPRPLPQKPHGAAARSVLLTQMRDRRALARHDAFTGSHDGLGPWVGWVYSRLPRTPAPLEELLPASTPGDALEQAVMQLQGAGLATLDTRGHVSRTAPEARDSFAAHIGTDGTLDERAAEYDLESALWAWWVDESMWTTRGGRNERRRQLRTGESVRRRPGQRTLAVGQPSWADREQYPRRRGGRRDHRAARRQLEQRTRAAPPR</sequence>
<protein>
    <submittedName>
        <fullName evidence="2">Winged helix-turn-helix domain-containing protein</fullName>
    </submittedName>
</protein>
<accession>A0A846X343</accession>